<dbReference type="InterPro" id="IPR013328">
    <property type="entry name" value="6PGD_dom2"/>
</dbReference>
<evidence type="ECO:0000313" key="4">
    <source>
        <dbReference type="EMBL" id="GLS19819.1"/>
    </source>
</evidence>
<accession>A0ABQ6CJA0</accession>
<evidence type="ECO:0000259" key="3">
    <source>
        <dbReference type="Pfam" id="PF08125"/>
    </source>
</evidence>
<proteinExistence type="predicted"/>
<dbReference type="Proteomes" id="UP001156882">
    <property type="component" value="Unassembled WGS sequence"/>
</dbReference>
<dbReference type="Pfam" id="PF01232">
    <property type="entry name" value="Mannitol_dh"/>
    <property type="match status" value="1"/>
</dbReference>
<dbReference type="Gene3D" id="3.40.50.720">
    <property type="entry name" value="NAD(P)-binding Rossmann-like Domain"/>
    <property type="match status" value="1"/>
</dbReference>
<comment type="caution">
    <text evidence="4">The sequence shown here is derived from an EMBL/GenBank/DDBJ whole genome shotgun (WGS) entry which is preliminary data.</text>
</comment>
<evidence type="ECO:0000256" key="1">
    <source>
        <dbReference type="ARBA" id="ARBA00023002"/>
    </source>
</evidence>
<dbReference type="InterPro" id="IPR013118">
    <property type="entry name" value="Mannitol_DH_C"/>
</dbReference>
<dbReference type="SUPFAM" id="SSF51735">
    <property type="entry name" value="NAD(P)-binding Rossmann-fold domains"/>
    <property type="match status" value="1"/>
</dbReference>
<dbReference type="EMBL" id="BSPC01000024">
    <property type="protein sequence ID" value="GLS19819.1"/>
    <property type="molecule type" value="Genomic_DNA"/>
</dbReference>
<dbReference type="InterPro" id="IPR050988">
    <property type="entry name" value="Mannitol_DH/Oxidoreductase"/>
</dbReference>
<sequence>MTALRSETLAFFGPNVTKPTYDRSRLQPGIVHLGVGNFHRVHQALVVETCLHHPGHETWAISGVGLLDSASSRAKAEAYRRQDNLYTVTELTSPTPRQTQIVGAMVEYLHAPADPEAVLRRLADPLTRIVSLTITEGGYNIDEVTGEFRLDTPDVASDLAGQPPRTAFGYIVAGLARRRAAGLPPFTVMSCDNLQRNGDTSRKAVLGFARAYDPGLAAWIEVNGAFPNSMVDRIAPHVSEEDRKRIVAATGVDDLLAATCETYTKWVVEDRFSAGRPQLELGDVVFSDQVGAYVAVKGRLSNAAHMLMCYPSLLMGARFVDEGMRDARIPRLLRNFWDLDSRRLVEPPAGYDVEGFTDKVIERFANPAIKDTLLRVAGDGASKINVFHGRTIGELIARKADLTREAFLIACFARYLGGVDDKGVSYEIFEPQIGAEDWQKLRAGGPMAVLDITAFRGLGLRESPAFAEIYQSLSKLLAERGTAATLDAIMV</sequence>
<keyword evidence="5" id="KW-1185">Reference proteome</keyword>
<dbReference type="InterPro" id="IPR000669">
    <property type="entry name" value="Mannitol_DH"/>
</dbReference>
<dbReference type="Gene3D" id="1.10.1040.10">
    <property type="entry name" value="N-(1-d-carboxylethyl)-l-norvaline Dehydrogenase, domain 2"/>
    <property type="match status" value="1"/>
</dbReference>
<organism evidence="4 5">
    <name type="scientific">Labrys miyagiensis</name>
    <dbReference type="NCBI Taxonomy" id="346912"/>
    <lineage>
        <taxon>Bacteria</taxon>
        <taxon>Pseudomonadati</taxon>
        <taxon>Pseudomonadota</taxon>
        <taxon>Alphaproteobacteria</taxon>
        <taxon>Hyphomicrobiales</taxon>
        <taxon>Xanthobacteraceae</taxon>
        <taxon>Labrys</taxon>
    </lineage>
</organism>
<reference evidence="5" key="1">
    <citation type="journal article" date="2019" name="Int. J. Syst. Evol. Microbiol.">
        <title>The Global Catalogue of Microorganisms (GCM) 10K type strain sequencing project: providing services to taxonomists for standard genome sequencing and annotation.</title>
        <authorList>
            <consortium name="The Broad Institute Genomics Platform"/>
            <consortium name="The Broad Institute Genome Sequencing Center for Infectious Disease"/>
            <person name="Wu L."/>
            <person name="Ma J."/>
        </authorList>
    </citation>
    <scope>NUCLEOTIDE SEQUENCE [LARGE SCALE GENOMIC DNA]</scope>
    <source>
        <strain evidence="5">NBRC 101365</strain>
    </source>
</reference>
<dbReference type="PANTHER" id="PTHR43362:SF1">
    <property type="entry name" value="MANNITOL DEHYDROGENASE 2-RELATED"/>
    <property type="match status" value="1"/>
</dbReference>
<feature type="domain" description="Mannitol dehydrogenase C-terminal" evidence="3">
    <location>
        <begin position="290"/>
        <end position="471"/>
    </location>
</feature>
<feature type="domain" description="Mannitol dehydrogenase N-terminal" evidence="2">
    <location>
        <begin position="29"/>
        <end position="280"/>
    </location>
</feature>
<dbReference type="SUPFAM" id="SSF48179">
    <property type="entry name" value="6-phosphogluconate dehydrogenase C-terminal domain-like"/>
    <property type="match status" value="1"/>
</dbReference>
<dbReference type="Pfam" id="PF08125">
    <property type="entry name" value="Mannitol_dh_C"/>
    <property type="match status" value="1"/>
</dbReference>
<dbReference type="InterPro" id="IPR013131">
    <property type="entry name" value="Mannitol_DH_N"/>
</dbReference>
<dbReference type="InterPro" id="IPR036291">
    <property type="entry name" value="NAD(P)-bd_dom_sf"/>
</dbReference>
<dbReference type="RefSeq" id="WP_284312848.1">
    <property type="nucleotide sequence ID" value="NZ_BSPC01000024.1"/>
</dbReference>
<evidence type="ECO:0000259" key="2">
    <source>
        <dbReference type="Pfam" id="PF01232"/>
    </source>
</evidence>
<protein>
    <submittedName>
        <fullName evidence="4">Mannitol dehydrogenase</fullName>
    </submittedName>
</protein>
<keyword evidence="1" id="KW-0560">Oxidoreductase</keyword>
<dbReference type="PANTHER" id="PTHR43362">
    <property type="entry name" value="MANNITOL DEHYDROGENASE DSF1-RELATED"/>
    <property type="match status" value="1"/>
</dbReference>
<dbReference type="InterPro" id="IPR008927">
    <property type="entry name" value="6-PGluconate_DH-like_C_sf"/>
</dbReference>
<dbReference type="PRINTS" id="PR00084">
    <property type="entry name" value="MTLDHDRGNASE"/>
</dbReference>
<gene>
    <name evidence="4" type="primary">mtlD_1</name>
    <name evidence="4" type="ORF">GCM10007874_28360</name>
</gene>
<evidence type="ECO:0000313" key="5">
    <source>
        <dbReference type="Proteomes" id="UP001156882"/>
    </source>
</evidence>
<name>A0ABQ6CJA0_9HYPH</name>